<keyword evidence="2" id="KW-1185">Reference proteome</keyword>
<name>A0A811QBM5_9POAL</name>
<accession>A0A811QBM5</accession>
<dbReference type="Proteomes" id="UP000604825">
    <property type="component" value="Unassembled WGS sequence"/>
</dbReference>
<evidence type="ECO:0000313" key="2">
    <source>
        <dbReference type="Proteomes" id="UP000604825"/>
    </source>
</evidence>
<proteinExistence type="predicted"/>
<sequence>MAARAVCRSLKTWTDQLDLIDSQSNNVEEAAKGKAAGKAWYKTMISHTDYTEFENFTKWLM</sequence>
<dbReference type="EMBL" id="CAJGYO010000009">
    <property type="protein sequence ID" value="CAD6253542.1"/>
    <property type="molecule type" value="Genomic_DNA"/>
</dbReference>
<organism evidence="1 2">
    <name type="scientific">Miscanthus lutarioriparius</name>
    <dbReference type="NCBI Taxonomy" id="422564"/>
    <lineage>
        <taxon>Eukaryota</taxon>
        <taxon>Viridiplantae</taxon>
        <taxon>Streptophyta</taxon>
        <taxon>Embryophyta</taxon>
        <taxon>Tracheophyta</taxon>
        <taxon>Spermatophyta</taxon>
        <taxon>Magnoliopsida</taxon>
        <taxon>Liliopsida</taxon>
        <taxon>Poales</taxon>
        <taxon>Poaceae</taxon>
        <taxon>PACMAD clade</taxon>
        <taxon>Panicoideae</taxon>
        <taxon>Andropogonodae</taxon>
        <taxon>Andropogoneae</taxon>
        <taxon>Saccharinae</taxon>
        <taxon>Miscanthus</taxon>
    </lineage>
</organism>
<reference evidence="1" key="1">
    <citation type="submission" date="2020-10" db="EMBL/GenBank/DDBJ databases">
        <authorList>
            <person name="Han B."/>
            <person name="Lu T."/>
            <person name="Zhao Q."/>
            <person name="Huang X."/>
            <person name="Zhao Y."/>
        </authorList>
    </citation>
    <scope>NUCLEOTIDE SEQUENCE</scope>
</reference>
<gene>
    <name evidence="1" type="ORF">NCGR_LOCUS37167</name>
</gene>
<comment type="caution">
    <text evidence="1">The sequence shown here is derived from an EMBL/GenBank/DDBJ whole genome shotgun (WGS) entry which is preliminary data.</text>
</comment>
<protein>
    <submittedName>
        <fullName evidence="1">Uncharacterized protein</fullName>
    </submittedName>
</protein>
<dbReference type="AlphaFoldDB" id="A0A811QBM5"/>
<evidence type="ECO:0000313" key="1">
    <source>
        <dbReference type="EMBL" id="CAD6253542.1"/>
    </source>
</evidence>